<sequence>MKATTALVLGAALGYFLGTEKGRETLDQAKGWATETWNDPRVQEKVSEFAKG</sequence>
<dbReference type="Proteomes" id="UP000757540">
    <property type="component" value="Unassembled WGS sequence"/>
</dbReference>
<proteinExistence type="predicted"/>
<comment type="caution">
    <text evidence="1">The sequence shown here is derived from an EMBL/GenBank/DDBJ whole genome shotgun (WGS) entry which is preliminary data.</text>
</comment>
<accession>A0ABX2A2K0</accession>
<evidence type="ECO:0000313" key="1">
    <source>
        <dbReference type="EMBL" id="NOV96138.1"/>
    </source>
</evidence>
<gene>
    <name evidence="1" type="ORF">HDG69_000691</name>
</gene>
<reference evidence="1 2" key="1">
    <citation type="submission" date="2020-05" db="EMBL/GenBank/DDBJ databases">
        <title>Genomic Encyclopedia of Type Strains, Phase III (KMG-III): the genomes of soil and plant-associated and newly described type strains.</title>
        <authorList>
            <person name="Whitman W."/>
        </authorList>
    </citation>
    <scope>NUCLEOTIDE SEQUENCE [LARGE SCALE GENOMIC DNA]</scope>
    <source>
        <strain evidence="1 2">KCTC 19046</strain>
    </source>
</reference>
<dbReference type="RefSeq" id="WP_171782368.1">
    <property type="nucleotide sequence ID" value="NZ_BAAAML010000002.1"/>
</dbReference>
<evidence type="ECO:0008006" key="3">
    <source>
        <dbReference type="Google" id="ProtNLM"/>
    </source>
</evidence>
<keyword evidence="2" id="KW-1185">Reference proteome</keyword>
<protein>
    <recommendedName>
        <fullName evidence="3">YtxH domain-containing protein</fullName>
    </recommendedName>
</protein>
<organism evidence="1 2">
    <name type="scientific">Isoptericola halotolerans</name>
    <dbReference type="NCBI Taxonomy" id="300560"/>
    <lineage>
        <taxon>Bacteria</taxon>
        <taxon>Bacillati</taxon>
        <taxon>Actinomycetota</taxon>
        <taxon>Actinomycetes</taxon>
        <taxon>Micrococcales</taxon>
        <taxon>Promicromonosporaceae</taxon>
        <taxon>Isoptericola</taxon>
    </lineage>
</organism>
<dbReference type="EMBL" id="JABEZU010000001">
    <property type="protein sequence ID" value="NOV96138.1"/>
    <property type="molecule type" value="Genomic_DNA"/>
</dbReference>
<evidence type="ECO:0000313" key="2">
    <source>
        <dbReference type="Proteomes" id="UP000757540"/>
    </source>
</evidence>
<name>A0ABX2A2K0_9MICO</name>